<dbReference type="InterPro" id="IPR010982">
    <property type="entry name" value="Lambda_DNA-bd_dom_sf"/>
</dbReference>
<keyword evidence="1" id="KW-0175">Coiled coil</keyword>
<gene>
    <name evidence="2" type="ORF">SAMN02787073_1579</name>
</gene>
<organism evidence="2 3">
    <name type="scientific">Chryseobacterium vrystaatense</name>
    <dbReference type="NCBI Taxonomy" id="307480"/>
    <lineage>
        <taxon>Bacteria</taxon>
        <taxon>Pseudomonadati</taxon>
        <taxon>Bacteroidota</taxon>
        <taxon>Flavobacteriia</taxon>
        <taxon>Flavobacteriales</taxon>
        <taxon>Weeksellaceae</taxon>
        <taxon>Chryseobacterium group</taxon>
        <taxon>Chryseobacterium</taxon>
    </lineage>
</organism>
<name>A0A1M4ZFN8_9FLAO</name>
<dbReference type="AlphaFoldDB" id="A0A1M4ZFN8"/>
<sequence length="147" mass="17479">MNIIELKKIRNTYGLSRPAFAEKLNISKDTLDLWEYRNKEIPADKEEYIKYVFSEYFIGGKDVEVIGGEEELFRNLPIGEQMNKIYEELRDIKNENMKLKEDLIEQKKLNSDNTNKIIDYVDEYLKPVFDYLLIKSDTVNKKKEAKK</sequence>
<dbReference type="Gene3D" id="1.10.260.40">
    <property type="entry name" value="lambda repressor-like DNA-binding domains"/>
    <property type="match status" value="1"/>
</dbReference>
<dbReference type="EMBL" id="FQVE01000002">
    <property type="protein sequence ID" value="SHF16602.1"/>
    <property type="molecule type" value="Genomic_DNA"/>
</dbReference>
<dbReference type="GO" id="GO:0003677">
    <property type="term" value="F:DNA binding"/>
    <property type="evidence" value="ECO:0007669"/>
    <property type="project" value="InterPro"/>
</dbReference>
<protein>
    <submittedName>
        <fullName evidence="2">Uncharacterized protein</fullName>
    </submittedName>
</protein>
<feature type="coiled-coil region" evidence="1">
    <location>
        <begin position="82"/>
        <end position="109"/>
    </location>
</feature>
<dbReference type="SUPFAM" id="SSF47413">
    <property type="entry name" value="lambda repressor-like DNA-binding domains"/>
    <property type="match status" value="1"/>
</dbReference>
<proteinExistence type="predicted"/>
<accession>A0A1M4ZFN8</accession>
<dbReference type="RefSeq" id="WP_073172429.1">
    <property type="nucleotide sequence ID" value="NZ_FQVE01000002.1"/>
</dbReference>
<evidence type="ECO:0000313" key="3">
    <source>
        <dbReference type="Proteomes" id="UP000184108"/>
    </source>
</evidence>
<dbReference type="Proteomes" id="UP000184108">
    <property type="component" value="Unassembled WGS sequence"/>
</dbReference>
<evidence type="ECO:0000256" key="1">
    <source>
        <dbReference type="SAM" id="Coils"/>
    </source>
</evidence>
<evidence type="ECO:0000313" key="2">
    <source>
        <dbReference type="EMBL" id="SHF16602.1"/>
    </source>
</evidence>
<reference evidence="3" key="1">
    <citation type="submission" date="2016-11" db="EMBL/GenBank/DDBJ databases">
        <authorList>
            <person name="Varghese N."/>
            <person name="Submissions S."/>
        </authorList>
    </citation>
    <scope>NUCLEOTIDE SEQUENCE [LARGE SCALE GENOMIC DNA]</scope>
    <source>
        <strain evidence="3">YR203</strain>
    </source>
</reference>